<sequence length="416" mass="46081">MRKLAFLVVTLLLALPLVLLALVILAVEDRPRVDRQVILTPEHVERAKRIVDAHRDWVRPGMLASARIMPGDADLAANYLANRFGKGSAQVALADRNAIIRLSLPLSGYPLDGYLNLEATLVETAELPQLQSVTIGNLSLPDALTDMLLPQLVRWLRYSPEYRTGLDALRLVKMSPNELSIFYRWEGGVSDEVRAAVVDKDERERLFRYQSLLAANSRQYGAVVPLAEVLPPLVRLASKRSVDGEVAAENRALILVTTFYVLGISLERVLPEAAGWPRPVRQTVTIDGRDDFAKHFMVSASIAAYADTALADAIGLYKEVEDSRSGSGFSFNDIAADRAGTRFGERAVSDESSAQQLQRRVAAGLKDSDLMPIWSDLPEFMSEAEFKRRFGGIDAPAYRGMMKKIEQRVAALRVLH</sequence>
<dbReference type="eggNOG" id="COG5544">
    <property type="taxonomic scope" value="Bacteria"/>
</dbReference>
<dbReference type="EMBL" id="CP021106">
    <property type="protein sequence ID" value="ARO88883.1"/>
    <property type="molecule type" value="Genomic_DNA"/>
</dbReference>
<dbReference type="KEGG" id="nlc:EBAPG3_014510"/>
<dbReference type="RefSeq" id="WP_004174448.1">
    <property type="nucleotide sequence ID" value="NZ_CP021106.3"/>
</dbReference>
<dbReference type="OrthoDB" id="9997at2"/>
<gene>
    <name evidence="1" type="ORF">EBAPG3_014510</name>
</gene>
<keyword evidence="2" id="KW-1185">Reference proteome</keyword>
<accession>A0A1W6SSX6</accession>
<reference evidence="1 2" key="1">
    <citation type="journal article" date="2015" name="Int. J. Syst. Evol. Microbiol.">
        <title>Nitrosospira lacus sp. nov., a psychrotolerant, ammonia-oxidizing bacterium from sandy lake sediment.</title>
        <authorList>
            <person name="Urakawa H."/>
            <person name="Garcia J.C."/>
            <person name="Nielsen J.L."/>
            <person name="Le V.Q."/>
            <person name="Kozlowski J.A."/>
            <person name="Stein L.Y."/>
            <person name="Lim C.K."/>
            <person name="Pommerening-Roser A."/>
            <person name="Martens-Habbena W."/>
            <person name="Stahl D.A."/>
            <person name="Klotz M.G."/>
        </authorList>
    </citation>
    <scope>NUCLEOTIDE SEQUENCE [LARGE SCALE GENOMIC DNA]</scope>
    <source>
        <strain evidence="1 2">APG3</strain>
    </source>
</reference>
<protein>
    <submittedName>
        <fullName evidence="1">Uncharacterized protein</fullName>
    </submittedName>
</protein>
<evidence type="ECO:0000313" key="1">
    <source>
        <dbReference type="EMBL" id="ARO88883.1"/>
    </source>
</evidence>
<organism evidence="1 2">
    <name type="scientific">Nitrosospira lacus</name>
    <dbReference type="NCBI Taxonomy" id="1288494"/>
    <lineage>
        <taxon>Bacteria</taxon>
        <taxon>Pseudomonadati</taxon>
        <taxon>Pseudomonadota</taxon>
        <taxon>Betaproteobacteria</taxon>
        <taxon>Nitrosomonadales</taxon>
        <taxon>Nitrosomonadaceae</taxon>
        <taxon>Nitrosospira</taxon>
    </lineage>
</organism>
<evidence type="ECO:0000313" key="2">
    <source>
        <dbReference type="Proteomes" id="UP000012179"/>
    </source>
</evidence>
<proteinExistence type="predicted"/>
<dbReference type="Proteomes" id="UP000012179">
    <property type="component" value="Chromosome"/>
</dbReference>
<name>A0A1W6SSX6_9PROT</name>
<dbReference type="AlphaFoldDB" id="A0A1W6SSX6"/>